<name>A0A9X2PF20_9HYPH</name>
<feature type="domain" description="DUF1737" evidence="1">
    <location>
        <begin position="1"/>
        <end position="53"/>
    </location>
</feature>
<dbReference type="Proteomes" id="UP001151088">
    <property type="component" value="Unassembled WGS sequence"/>
</dbReference>
<dbReference type="InterPro" id="IPR013619">
    <property type="entry name" value="DUF1737"/>
</dbReference>
<evidence type="ECO:0000313" key="2">
    <source>
        <dbReference type="EMBL" id="MCS0496720.1"/>
    </source>
</evidence>
<proteinExistence type="predicted"/>
<reference evidence="2" key="1">
    <citation type="submission" date="2022-08" db="EMBL/GenBank/DDBJ databases">
        <authorList>
            <person name="Li F."/>
        </authorList>
    </citation>
    <scope>NUCLEOTIDE SEQUENCE</scope>
    <source>
        <strain evidence="2">MQZ15Z-1</strain>
    </source>
</reference>
<keyword evidence="3" id="KW-1185">Reference proteome</keyword>
<accession>A0A9X2PF20</accession>
<protein>
    <submittedName>
        <fullName evidence="2">DUF1737 domain-containing protein</fullName>
    </submittedName>
</protein>
<gene>
    <name evidence="2" type="ORF">NVS89_16585</name>
</gene>
<dbReference type="EMBL" id="JANTHZ010000008">
    <property type="protein sequence ID" value="MCS0496720.1"/>
    <property type="molecule type" value="Genomic_DNA"/>
</dbReference>
<dbReference type="RefSeq" id="WP_258733883.1">
    <property type="nucleotide sequence ID" value="NZ_JANTHZ010000008.1"/>
</dbReference>
<dbReference type="Pfam" id="PF08410">
    <property type="entry name" value="DUF1737"/>
    <property type="match status" value="1"/>
</dbReference>
<evidence type="ECO:0000313" key="3">
    <source>
        <dbReference type="Proteomes" id="UP001151088"/>
    </source>
</evidence>
<sequence>MKLYRYLTGPDDVSFCKRVSAALNRGWQLHGSPTLTFDPLKGRVICGQTIVKEVEGEWSEEIVLSEQ</sequence>
<evidence type="ECO:0000259" key="1">
    <source>
        <dbReference type="Pfam" id="PF08410"/>
    </source>
</evidence>
<dbReference type="AlphaFoldDB" id="A0A9X2PF20"/>
<comment type="caution">
    <text evidence="2">The sequence shown here is derived from an EMBL/GenBank/DDBJ whole genome shotgun (WGS) entry which is preliminary data.</text>
</comment>
<organism evidence="2 3">
    <name type="scientific">Ancylobacter mangrovi</name>
    <dbReference type="NCBI Taxonomy" id="2972472"/>
    <lineage>
        <taxon>Bacteria</taxon>
        <taxon>Pseudomonadati</taxon>
        <taxon>Pseudomonadota</taxon>
        <taxon>Alphaproteobacteria</taxon>
        <taxon>Hyphomicrobiales</taxon>
        <taxon>Xanthobacteraceae</taxon>
        <taxon>Ancylobacter</taxon>
    </lineage>
</organism>